<dbReference type="RefSeq" id="WP_004455523.1">
    <property type="nucleotide sequence ID" value="NZ_ANZB01000010.1"/>
</dbReference>
<keyword evidence="5 7" id="KW-1133">Transmembrane helix</keyword>
<evidence type="ECO:0000256" key="1">
    <source>
        <dbReference type="ARBA" id="ARBA00004651"/>
    </source>
</evidence>
<comment type="subcellular location">
    <subcellularLocation>
        <location evidence="1">Cell membrane</location>
        <topology evidence="1">Multi-pass membrane protein</topology>
    </subcellularLocation>
</comment>
<dbReference type="EMBL" id="JPGY02000001">
    <property type="protein sequence ID" value="KRU13238.1"/>
    <property type="molecule type" value="Genomic_DNA"/>
</dbReference>
<dbReference type="EMBL" id="CP009268">
    <property type="protein sequence ID" value="AJA50752.1"/>
    <property type="molecule type" value="Genomic_DNA"/>
</dbReference>
<dbReference type="Proteomes" id="UP000028042">
    <property type="component" value="Unassembled WGS sequence"/>
</dbReference>
<dbReference type="PANTHER" id="PTHR32309:SF13">
    <property type="entry name" value="FERRIC ENTEROBACTIN TRANSPORT PROTEIN FEPE"/>
    <property type="match status" value="1"/>
</dbReference>
<name>A0A0H3J0A5_CLOPA</name>
<evidence type="ECO:0000256" key="7">
    <source>
        <dbReference type="SAM" id="Phobius"/>
    </source>
</evidence>
<keyword evidence="13" id="KW-1185">Reference proteome</keyword>
<evidence type="ECO:0000259" key="8">
    <source>
        <dbReference type="Pfam" id="PF02706"/>
    </source>
</evidence>
<evidence type="ECO:0000313" key="11">
    <source>
        <dbReference type="EMBL" id="KRU13238.1"/>
    </source>
</evidence>
<dbReference type="Proteomes" id="UP000030905">
    <property type="component" value="Chromosome"/>
</dbReference>
<dbReference type="GO" id="GO:0005886">
    <property type="term" value="C:plasma membrane"/>
    <property type="evidence" value="ECO:0007669"/>
    <property type="project" value="UniProtKB-SubCell"/>
</dbReference>
<evidence type="ECO:0000259" key="9">
    <source>
        <dbReference type="Pfam" id="PF13807"/>
    </source>
</evidence>
<evidence type="ECO:0000313" key="13">
    <source>
        <dbReference type="Proteomes" id="UP000030905"/>
    </source>
</evidence>
<evidence type="ECO:0000256" key="4">
    <source>
        <dbReference type="ARBA" id="ARBA00022692"/>
    </source>
</evidence>
<dbReference type="InterPro" id="IPR003856">
    <property type="entry name" value="LPS_length_determ_N"/>
</dbReference>
<protein>
    <submittedName>
        <fullName evidence="10">Capsular polysaccharide biosynthesis protein</fullName>
    </submittedName>
    <submittedName>
        <fullName evidence="11">Lipopolysaccharide biosynthesis protein</fullName>
    </submittedName>
</protein>
<feature type="transmembrane region" description="Helical" evidence="7">
    <location>
        <begin position="21"/>
        <end position="42"/>
    </location>
</feature>
<reference evidence="11 12" key="3">
    <citation type="journal article" name="Genome Announc.">
        <title>Improved Draft Genome Sequence of Clostridium pasteurianum Strain ATCC 6013 (DSM 525) Using a Hybrid Next-Generation Sequencing Approach.</title>
        <authorList>
            <person name="Pyne M.E."/>
            <person name="Utturkar S."/>
            <person name="Brown S.D."/>
            <person name="Moo-Young M."/>
            <person name="Chung D.A."/>
            <person name="Chou C.P."/>
        </authorList>
    </citation>
    <scope>NUCLEOTIDE SEQUENCE [LARGE SCALE GENOMIC DNA]</scope>
    <source>
        <strain evidence="11 12">ATCC 6013</strain>
    </source>
</reference>
<dbReference type="GeneID" id="93072882"/>
<dbReference type="InterPro" id="IPR050445">
    <property type="entry name" value="Bact_polysacc_biosynth/exp"/>
</dbReference>
<evidence type="ECO:0000256" key="5">
    <source>
        <dbReference type="ARBA" id="ARBA00022989"/>
    </source>
</evidence>
<dbReference type="KEGG" id="cpae:CPAST_c06640"/>
<dbReference type="AlphaFoldDB" id="A0A0H3J0A5"/>
<accession>A0A0H3J0A5</accession>
<keyword evidence="3" id="KW-1003">Cell membrane</keyword>
<dbReference type="KEGG" id="cpat:CLPA_c06640"/>
<keyword evidence="4 7" id="KW-0812">Transmembrane</keyword>
<comment type="similarity">
    <text evidence="2">Belongs to the CpsC/CapA family.</text>
</comment>
<keyword evidence="6 7" id="KW-0472">Membrane</keyword>
<feature type="domain" description="Polysaccharide chain length determinant N-terminal" evidence="8">
    <location>
        <begin position="6"/>
        <end position="96"/>
    </location>
</feature>
<evidence type="ECO:0000256" key="2">
    <source>
        <dbReference type="ARBA" id="ARBA00006683"/>
    </source>
</evidence>
<dbReference type="PANTHER" id="PTHR32309">
    <property type="entry name" value="TYROSINE-PROTEIN KINASE"/>
    <property type="match status" value="1"/>
</dbReference>
<reference evidence="10 13" key="1">
    <citation type="journal article" date="2015" name="Genome Announc.">
        <title>Complete Genome Sequence of the Nitrogen-Fixing and Solvent-Producing Clostridium pasteurianum DSM 525.</title>
        <authorList>
            <person name="Poehlein A."/>
            <person name="Grosse-Honebrink A."/>
            <person name="Zhang Y."/>
            <person name="Minton N.P."/>
            <person name="Daniel R."/>
        </authorList>
    </citation>
    <scope>NUCLEOTIDE SEQUENCE [LARGE SCALE GENOMIC DNA]</scope>
    <source>
        <strain evidence="10">DSM 525</strain>
        <strain evidence="13">DSM 525 / ATCC 6013</strain>
    </source>
</reference>
<dbReference type="GO" id="GO:0004713">
    <property type="term" value="F:protein tyrosine kinase activity"/>
    <property type="evidence" value="ECO:0007669"/>
    <property type="project" value="TreeGrafter"/>
</dbReference>
<dbReference type="eggNOG" id="COG3944">
    <property type="taxonomic scope" value="Bacteria"/>
</dbReference>
<evidence type="ECO:0000313" key="10">
    <source>
        <dbReference type="EMBL" id="AJA50752.1"/>
    </source>
</evidence>
<dbReference type="PATRIC" id="fig|1262449.3.peg.2910"/>
<dbReference type="InterPro" id="IPR032807">
    <property type="entry name" value="GNVR"/>
</dbReference>
<evidence type="ECO:0000313" key="12">
    <source>
        <dbReference type="Proteomes" id="UP000028042"/>
    </source>
</evidence>
<sequence>MEETKEMELSDIFYVLAKKKMMIIVITLVCTLISAVVSFFIISPTYQSESSVIVDKKNGTNTQYNNNDVLMYQNLVKTYASIGESDDVYIKAAQKLNNGISSDELAKRITITPVTNTQLLTVTATGGSAKEALDSVTAVTDSFMEVSNTVYPAGDIRTVNKGKLPKAPAKPNKKLNIAIGFFLGLMISVGLAFAMDYMDNTVESIEDIKRNFDLPIIGTIPLEQEN</sequence>
<gene>
    <name evidence="10" type="ORF">CLPA_c06640</name>
    <name evidence="11" type="ORF">CP6013_02486</name>
</gene>
<evidence type="ECO:0000256" key="6">
    <source>
        <dbReference type="ARBA" id="ARBA00023136"/>
    </source>
</evidence>
<evidence type="ECO:0000256" key="3">
    <source>
        <dbReference type="ARBA" id="ARBA00022475"/>
    </source>
</evidence>
<dbReference type="Pfam" id="PF13807">
    <property type="entry name" value="GNVR"/>
    <property type="match status" value="1"/>
</dbReference>
<feature type="domain" description="Tyrosine-protein kinase G-rich" evidence="9">
    <location>
        <begin position="153"/>
        <end position="194"/>
    </location>
</feature>
<reference evidence="11" key="2">
    <citation type="submission" date="2015-10" db="EMBL/GenBank/DDBJ databases">
        <title>Improved Draft Genome Sequence of Clostridium pasteurianum Strain ATCC 6013 (DSM 525) Using a Hybrid Next-Generation Sequencing Approach.</title>
        <authorList>
            <person name="Pyne M.E."/>
            <person name="Utturkar S.M."/>
            <person name="Brown S.D."/>
            <person name="Moo-Young M."/>
            <person name="Chung D.A."/>
            <person name="Chou P.C."/>
        </authorList>
    </citation>
    <scope>NUCLEOTIDE SEQUENCE</scope>
    <source>
        <strain evidence="11">ATCC 6013</strain>
    </source>
</reference>
<proteinExistence type="inferred from homology"/>
<feature type="transmembrane region" description="Helical" evidence="7">
    <location>
        <begin position="175"/>
        <end position="195"/>
    </location>
</feature>
<organism evidence="10 13">
    <name type="scientific">Clostridium pasteurianum DSM 525 = ATCC 6013</name>
    <dbReference type="NCBI Taxonomy" id="1262449"/>
    <lineage>
        <taxon>Bacteria</taxon>
        <taxon>Bacillati</taxon>
        <taxon>Bacillota</taxon>
        <taxon>Clostridia</taxon>
        <taxon>Eubacteriales</taxon>
        <taxon>Clostridiaceae</taxon>
        <taxon>Clostridium</taxon>
    </lineage>
</organism>
<dbReference type="Pfam" id="PF02706">
    <property type="entry name" value="Wzz"/>
    <property type="match status" value="1"/>
</dbReference>